<sequence length="114" mass="13083">MRQLTYGSGTEPHHRGLGQHLYNSQSSIGSGQDATYCDLAVHTKTLFIDELAAPSAYRYEILDQNFSNKKLHTLPDIHIRTWYTSPWDSGTPLEREEARFPMLVWPGRKDFEVS</sequence>
<proteinExistence type="predicted"/>
<protein>
    <submittedName>
        <fullName evidence="1">Uncharacterized protein</fullName>
    </submittedName>
</protein>
<dbReference type="EMBL" id="CM044708">
    <property type="protein sequence ID" value="KAI5650281.1"/>
    <property type="molecule type" value="Genomic_DNA"/>
</dbReference>
<dbReference type="Proteomes" id="UP001060085">
    <property type="component" value="Linkage Group LG08"/>
</dbReference>
<reference evidence="2" key="1">
    <citation type="journal article" date="2023" name="Nat. Plants">
        <title>Single-cell RNA sequencing provides a high-resolution roadmap for understanding the multicellular compartmentation of specialized metabolism.</title>
        <authorList>
            <person name="Sun S."/>
            <person name="Shen X."/>
            <person name="Li Y."/>
            <person name="Li Y."/>
            <person name="Wang S."/>
            <person name="Li R."/>
            <person name="Zhang H."/>
            <person name="Shen G."/>
            <person name="Guo B."/>
            <person name="Wei J."/>
            <person name="Xu J."/>
            <person name="St-Pierre B."/>
            <person name="Chen S."/>
            <person name="Sun C."/>
        </authorList>
    </citation>
    <scope>NUCLEOTIDE SEQUENCE [LARGE SCALE GENOMIC DNA]</scope>
</reference>
<gene>
    <name evidence="1" type="ORF">M9H77_36286</name>
</gene>
<keyword evidence="2" id="KW-1185">Reference proteome</keyword>
<organism evidence="1 2">
    <name type="scientific">Catharanthus roseus</name>
    <name type="common">Madagascar periwinkle</name>
    <name type="synonym">Vinca rosea</name>
    <dbReference type="NCBI Taxonomy" id="4058"/>
    <lineage>
        <taxon>Eukaryota</taxon>
        <taxon>Viridiplantae</taxon>
        <taxon>Streptophyta</taxon>
        <taxon>Embryophyta</taxon>
        <taxon>Tracheophyta</taxon>
        <taxon>Spermatophyta</taxon>
        <taxon>Magnoliopsida</taxon>
        <taxon>eudicotyledons</taxon>
        <taxon>Gunneridae</taxon>
        <taxon>Pentapetalae</taxon>
        <taxon>asterids</taxon>
        <taxon>lamiids</taxon>
        <taxon>Gentianales</taxon>
        <taxon>Apocynaceae</taxon>
        <taxon>Rauvolfioideae</taxon>
        <taxon>Vinceae</taxon>
        <taxon>Catharanthinae</taxon>
        <taxon>Catharanthus</taxon>
    </lineage>
</organism>
<name>A0ACB9ZSN9_CATRO</name>
<comment type="caution">
    <text evidence="1">The sequence shown here is derived from an EMBL/GenBank/DDBJ whole genome shotgun (WGS) entry which is preliminary data.</text>
</comment>
<accession>A0ACB9ZSN9</accession>
<evidence type="ECO:0000313" key="2">
    <source>
        <dbReference type="Proteomes" id="UP001060085"/>
    </source>
</evidence>
<evidence type="ECO:0000313" key="1">
    <source>
        <dbReference type="EMBL" id="KAI5650281.1"/>
    </source>
</evidence>